<proteinExistence type="predicted"/>
<evidence type="ECO:0000313" key="2">
    <source>
        <dbReference type="Proteomes" id="UP000805841"/>
    </source>
</evidence>
<protein>
    <submittedName>
        <fullName evidence="1">Uncharacterized protein</fullName>
    </submittedName>
</protein>
<dbReference type="EMBL" id="JAAOCA010000031">
    <property type="protein sequence ID" value="MBD1601223.1"/>
    <property type="molecule type" value="Genomic_DNA"/>
</dbReference>
<gene>
    <name evidence="1" type="ORF">HAQ05_21315</name>
</gene>
<accession>A0ABR7Z7C5</accession>
<reference evidence="1 2" key="1">
    <citation type="journal article" date="2020" name="Insects">
        <title>Bacteria Belonging to Pseudomonas typographi sp. nov. from the Bark Beetle Ips typographus Have Genomic Potential to Aid in the Host Ecology.</title>
        <authorList>
            <person name="Peral-Aranega E."/>
            <person name="Saati-Santamaria Z."/>
            <person name="Kolarik M."/>
            <person name="Rivas R."/>
            <person name="Garcia-Fraile P."/>
        </authorList>
    </citation>
    <scope>NUCLEOTIDE SEQUENCE [LARGE SCALE GENOMIC DNA]</scope>
    <source>
        <strain evidence="1 2">CA3A</strain>
    </source>
</reference>
<dbReference type="RefSeq" id="WP_190424266.1">
    <property type="nucleotide sequence ID" value="NZ_JAAOCA010000031.1"/>
</dbReference>
<comment type="caution">
    <text evidence="1">The sequence shown here is derived from an EMBL/GenBank/DDBJ whole genome shotgun (WGS) entry which is preliminary data.</text>
</comment>
<evidence type="ECO:0000313" key="1">
    <source>
        <dbReference type="EMBL" id="MBD1601223.1"/>
    </source>
</evidence>
<sequence>MTTVRIDADIKARWLDGQCSFSPDTPEELAIIGIDLLVRELGIDAARTFIDQAFERFSHVHWPLAAGKPAETPPVPAA</sequence>
<name>A0ABR7Z7C5_9PSED</name>
<keyword evidence="2" id="KW-1185">Reference proteome</keyword>
<dbReference type="Proteomes" id="UP000805841">
    <property type="component" value="Unassembled WGS sequence"/>
</dbReference>
<organism evidence="1 2">
    <name type="scientific">Pseudomonas typographi</name>
    <dbReference type="NCBI Taxonomy" id="2715964"/>
    <lineage>
        <taxon>Bacteria</taxon>
        <taxon>Pseudomonadati</taxon>
        <taxon>Pseudomonadota</taxon>
        <taxon>Gammaproteobacteria</taxon>
        <taxon>Pseudomonadales</taxon>
        <taxon>Pseudomonadaceae</taxon>
        <taxon>Pseudomonas</taxon>
    </lineage>
</organism>